<evidence type="ECO:0000256" key="6">
    <source>
        <dbReference type="ARBA" id="ARBA00022801"/>
    </source>
</evidence>
<keyword evidence="7" id="KW-0788">Thiol protease</keyword>
<dbReference type="PROSITE" id="PS50206">
    <property type="entry name" value="RHODANESE_3"/>
    <property type="match status" value="1"/>
</dbReference>
<evidence type="ECO:0000256" key="5">
    <source>
        <dbReference type="ARBA" id="ARBA00022786"/>
    </source>
</evidence>
<dbReference type="EMBL" id="BKCP01010514">
    <property type="protein sequence ID" value="GER53201.1"/>
    <property type="molecule type" value="Genomic_DNA"/>
</dbReference>
<feature type="non-terminal residue" evidence="10">
    <location>
        <position position="1238"/>
    </location>
</feature>
<keyword evidence="6" id="KW-0378">Hydrolase</keyword>
<dbReference type="SMART" id="SM00733">
    <property type="entry name" value="Mterf"/>
    <property type="match status" value="9"/>
</dbReference>
<reference evidence="11" key="1">
    <citation type="journal article" date="2019" name="Curr. Biol.">
        <title>Genome Sequence of Striga asiatica Provides Insight into the Evolution of Plant Parasitism.</title>
        <authorList>
            <person name="Yoshida S."/>
            <person name="Kim S."/>
            <person name="Wafula E.K."/>
            <person name="Tanskanen J."/>
            <person name="Kim Y.M."/>
            <person name="Honaas L."/>
            <person name="Yang Z."/>
            <person name="Spallek T."/>
            <person name="Conn C.E."/>
            <person name="Ichihashi Y."/>
            <person name="Cheong K."/>
            <person name="Cui S."/>
            <person name="Der J.P."/>
            <person name="Gundlach H."/>
            <person name="Jiao Y."/>
            <person name="Hori C."/>
            <person name="Ishida J.K."/>
            <person name="Kasahara H."/>
            <person name="Kiba T."/>
            <person name="Kim M.S."/>
            <person name="Koo N."/>
            <person name="Laohavisit A."/>
            <person name="Lee Y.H."/>
            <person name="Lumba S."/>
            <person name="McCourt P."/>
            <person name="Mortimer J.C."/>
            <person name="Mutuku J.M."/>
            <person name="Nomura T."/>
            <person name="Sasaki-Sekimoto Y."/>
            <person name="Seto Y."/>
            <person name="Wang Y."/>
            <person name="Wakatake T."/>
            <person name="Sakakibara H."/>
            <person name="Demura T."/>
            <person name="Yamaguchi S."/>
            <person name="Yoneyama K."/>
            <person name="Manabe R.I."/>
            <person name="Nelson D.C."/>
            <person name="Schulman A.H."/>
            <person name="Timko M.P."/>
            <person name="dePamphilis C.W."/>
            <person name="Choi D."/>
            <person name="Shirasu K."/>
        </authorList>
    </citation>
    <scope>NUCLEOTIDE SEQUENCE [LARGE SCALE GENOMIC DNA]</scope>
    <source>
        <strain evidence="11">cv. UVA1</strain>
    </source>
</reference>
<dbReference type="InterPro" id="IPR012462">
    <property type="entry name" value="UFSP1/2_DUB_cat"/>
</dbReference>
<dbReference type="GO" id="GO:0071567">
    <property type="term" value="F:deUFMylase activity"/>
    <property type="evidence" value="ECO:0007669"/>
    <property type="project" value="TreeGrafter"/>
</dbReference>
<dbReference type="InterPro" id="IPR049387">
    <property type="entry name" value="UFSP2-like_2nd"/>
</dbReference>
<accession>A0A5A7RA80</accession>
<evidence type="ECO:0000256" key="2">
    <source>
        <dbReference type="ARBA" id="ARBA00008552"/>
    </source>
</evidence>
<dbReference type="PANTHER" id="PTHR48153:SF2">
    <property type="entry name" value="UFM1-SPECIFIC PROTEASE 2"/>
    <property type="match status" value="1"/>
</dbReference>
<keyword evidence="5" id="KW-0833">Ubl conjugation pathway</keyword>
<proteinExistence type="inferred from homology"/>
<dbReference type="PANTHER" id="PTHR48153">
    <property type="entry name" value="UFM1-SPECIFIC PROTEASE 2"/>
    <property type="match status" value="1"/>
</dbReference>
<sequence>MDHQNEVTIRILCRKLVILKKEAGLQWLIGSPYLPSVSIVSTLRCLHTLPSDPLSPQLSMESDEIRSLLPRGFEVIGAVIVHDKNEVRAERITSDAILAASDFRKLLYGNDSQDQVLIGAALDLNSAHGDSDLQFFVSRTANTNNLEKVCTVIYEDQPEKEVWQRGSIIHCELPLNLPLYYAPNNPKGIEDAYARAIEDVERKFRDPQAAYIIEAQPSLGGPQPVILHGIDLDLPASLPNNAFLIEDAQESITKSLKCSYFLSDSKDVSSFTSLEKNADKIVVSVMFNRSRSNSEPAAPIAEYYPAMGEAQFSAVNHKLKVLCYVKKDLLLTSMVSKLLIPGLVDQLHALKNKFFTDVFVQQPKLQPYHFMPSGFLHPITVVYELSYGETEIKQVEARRTLHRRLGLPLDRPLLRIANAINFSTVMDNSKDKSTSKGSTLLKDVHRGIPSSGVSGGHISLIQGLGLCLSVSADYHFLVQTATLYFHGCPFTQQALVEIGDKEPSFVGSREWIGAIELSFVLDKLLGVKCVCFWLIIEEQDANKCGIVPLSLSLSLYVCVCVSDWLTAILTVDYNDESGDCAFLILDPHYTGNEDLKKIVNGGWCAWKKAVDAKGKHFFLHNKFYNLLLPQRPNMHSCSAGLHGGSEPALSPLSSSPPIRHPCSVLLPFSQTPTVHIRKTTPKPYQNPHLRLRSDFHDLSAKKCSNCSYTASTFPSFDSEAQQQTDDGNCLEEVREAIREYLEQLGVSREDASRISFGCPNYLKMLIDGVQDLDDWNSWSAAAGPGDQGPVQFKNRVYQMAKQKGDKGILPFLESEGLPLSSATRLARYLSSSGSNVLPLLVPKVKYVKEILFSGSLDSEFIGKNARRMMTHLSISVDEDVQQTLAFFEKVEARRGGLNLLGSDNTSFRYLIESFPRLLSLPLESRLKVTVKVLEDIGVPNERVRNVLLLFPPILLYDIHKRIKPRLQSFEKIGIRENDISKMLVKYPWIVSPSILENFEEIVDFFDHEKVPKISTASAIKNWPHILGCSVDKIELMVEQLRRMDIRKKKLGQVIAKSPQLLLRKPEEFDQVVSFFNDLGLDEKAISKTLARCPEIFAASIDETLKKKLEFLSTVGISETHLPRVIRKYPELFVCDVDRALYPRVRYLMEVGFSESDSVHVTQILTGTRPKLEFLVNNMQRPLSDVVAYPRYFSYSLEKKIRPRYWVLKGKNVELTLKNMLGINDEEFAAAYLELGEMP</sequence>
<protein>
    <submittedName>
        <fullName evidence="10">Mitochondrial transcription termination factorfamily protein</fullName>
    </submittedName>
</protein>
<organism evidence="10 11">
    <name type="scientific">Striga asiatica</name>
    <name type="common">Asiatic witchweed</name>
    <name type="synonym">Buchnera asiatica</name>
    <dbReference type="NCBI Taxonomy" id="4170"/>
    <lineage>
        <taxon>Eukaryota</taxon>
        <taxon>Viridiplantae</taxon>
        <taxon>Streptophyta</taxon>
        <taxon>Embryophyta</taxon>
        <taxon>Tracheophyta</taxon>
        <taxon>Spermatophyta</taxon>
        <taxon>Magnoliopsida</taxon>
        <taxon>eudicotyledons</taxon>
        <taxon>Gunneridae</taxon>
        <taxon>Pentapetalae</taxon>
        <taxon>asterids</taxon>
        <taxon>lamiids</taxon>
        <taxon>Lamiales</taxon>
        <taxon>Orobanchaceae</taxon>
        <taxon>Buchnereae</taxon>
        <taxon>Striga</taxon>
    </lineage>
</organism>
<keyword evidence="4" id="KW-0645">Protease</keyword>
<evidence type="ECO:0000256" key="1">
    <source>
        <dbReference type="ARBA" id="ARBA00007692"/>
    </source>
</evidence>
<evidence type="ECO:0000256" key="7">
    <source>
        <dbReference type="ARBA" id="ARBA00022807"/>
    </source>
</evidence>
<keyword evidence="3" id="KW-0806">Transcription termination</keyword>
<evidence type="ECO:0000259" key="9">
    <source>
        <dbReference type="PROSITE" id="PS50206"/>
    </source>
</evidence>
<dbReference type="Pfam" id="PF02536">
    <property type="entry name" value="mTERF"/>
    <property type="match status" value="1"/>
</dbReference>
<name>A0A5A7RA80_STRAF</name>
<evidence type="ECO:0000313" key="10">
    <source>
        <dbReference type="EMBL" id="GER53201.1"/>
    </source>
</evidence>
<evidence type="ECO:0000313" key="11">
    <source>
        <dbReference type="Proteomes" id="UP000325081"/>
    </source>
</evidence>
<dbReference type="InterPro" id="IPR003690">
    <property type="entry name" value="MTERF"/>
</dbReference>
<evidence type="ECO:0000256" key="8">
    <source>
        <dbReference type="ARBA" id="ARBA00022946"/>
    </source>
</evidence>
<dbReference type="GO" id="GO:0006508">
    <property type="term" value="P:proteolysis"/>
    <property type="evidence" value="ECO:0007669"/>
    <property type="project" value="UniProtKB-KW"/>
</dbReference>
<keyword evidence="3" id="KW-0805">Transcription regulation</keyword>
<dbReference type="InterPro" id="IPR001763">
    <property type="entry name" value="Rhodanese-like_dom"/>
</dbReference>
<dbReference type="GO" id="GO:0006353">
    <property type="term" value="P:DNA-templated transcription termination"/>
    <property type="evidence" value="ECO:0007669"/>
    <property type="project" value="UniProtKB-KW"/>
</dbReference>
<dbReference type="GO" id="GO:0003676">
    <property type="term" value="F:nucleic acid binding"/>
    <property type="evidence" value="ECO:0007669"/>
    <property type="project" value="InterPro"/>
</dbReference>
<keyword evidence="8" id="KW-0809">Transit peptide</keyword>
<keyword evidence="3" id="KW-0804">Transcription</keyword>
<comment type="similarity">
    <text evidence="2">Belongs to the peptidase C78 family.</text>
</comment>
<evidence type="ECO:0000256" key="3">
    <source>
        <dbReference type="ARBA" id="ARBA00022472"/>
    </source>
</evidence>
<keyword evidence="11" id="KW-1185">Reference proteome</keyword>
<dbReference type="Proteomes" id="UP000325081">
    <property type="component" value="Unassembled WGS sequence"/>
</dbReference>
<dbReference type="Pfam" id="PF20908">
    <property type="entry name" value="UfSP2_N"/>
    <property type="match status" value="1"/>
</dbReference>
<gene>
    <name evidence="10" type="ORF">STAS_30696</name>
</gene>
<dbReference type="Pfam" id="PF07910">
    <property type="entry name" value="Peptidase_C78"/>
    <property type="match status" value="1"/>
</dbReference>
<dbReference type="InterPro" id="IPR038538">
    <property type="entry name" value="MTERF_sf"/>
</dbReference>
<dbReference type="OrthoDB" id="417506at2759"/>
<comment type="similarity">
    <text evidence="1">Belongs to the mTERF family.</text>
</comment>
<evidence type="ECO:0000256" key="4">
    <source>
        <dbReference type="ARBA" id="ARBA00022670"/>
    </source>
</evidence>
<dbReference type="Gene3D" id="3.90.70.130">
    <property type="match status" value="1"/>
</dbReference>
<comment type="caution">
    <text evidence="10">The sequence shown here is derived from an EMBL/GenBank/DDBJ whole genome shotgun (WGS) entry which is preliminary data.</text>
</comment>
<feature type="domain" description="Rhodanese" evidence="9">
    <location>
        <begin position="597"/>
        <end position="615"/>
    </location>
</feature>
<dbReference type="AlphaFoldDB" id="A0A5A7RA80"/>
<dbReference type="Gene3D" id="1.25.70.10">
    <property type="entry name" value="Transcription termination factor 3, mitochondrial"/>
    <property type="match status" value="1"/>
</dbReference>